<dbReference type="GO" id="GO:0004222">
    <property type="term" value="F:metalloendopeptidase activity"/>
    <property type="evidence" value="ECO:0007669"/>
    <property type="project" value="InterPro"/>
</dbReference>
<evidence type="ECO:0000313" key="3">
    <source>
        <dbReference type="EMBL" id="ONH44521.1"/>
    </source>
</evidence>
<feature type="domain" description="Peptidase metallopeptidase" evidence="2">
    <location>
        <begin position="42"/>
        <end position="183"/>
    </location>
</feature>
<protein>
    <recommendedName>
        <fullName evidence="2">Peptidase metallopeptidase domain-containing protein</fullName>
    </recommendedName>
</protein>
<dbReference type="AlphaFoldDB" id="A0A1V2JIL2"/>
<dbReference type="SMART" id="SM00235">
    <property type="entry name" value="ZnMc"/>
    <property type="match status" value="1"/>
</dbReference>
<dbReference type="InterPro" id="IPR024079">
    <property type="entry name" value="MetalloPept_cat_dom_sf"/>
</dbReference>
<proteinExistence type="predicted"/>
<dbReference type="PANTHER" id="PTHR10127">
    <property type="entry name" value="DISCOIDIN, CUB, EGF, LAMININ , AND ZINC METALLOPROTEASE DOMAIN CONTAINING"/>
    <property type="match status" value="1"/>
</dbReference>
<dbReference type="Gene3D" id="3.40.390.10">
    <property type="entry name" value="Collagenase (Catalytic Domain)"/>
    <property type="match status" value="1"/>
</dbReference>
<dbReference type="GO" id="GO:0008270">
    <property type="term" value="F:zinc ion binding"/>
    <property type="evidence" value="ECO:0007669"/>
    <property type="project" value="InterPro"/>
</dbReference>
<dbReference type="EMBL" id="MNPV01000004">
    <property type="protein sequence ID" value="ONH44521.1"/>
    <property type="molecule type" value="Genomic_DNA"/>
</dbReference>
<feature type="compositionally biased region" description="Polar residues" evidence="1">
    <location>
        <begin position="16"/>
        <end position="33"/>
    </location>
</feature>
<dbReference type="GeneID" id="57374047"/>
<dbReference type="Proteomes" id="UP000188559">
    <property type="component" value="Unassembled WGS sequence"/>
</dbReference>
<dbReference type="OrthoDB" id="3669864at2"/>
<organism evidence="3 4">
    <name type="scientific">Pseudomonas azotoformans</name>
    <dbReference type="NCBI Taxonomy" id="47878"/>
    <lineage>
        <taxon>Bacteria</taxon>
        <taxon>Pseudomonadati</taxon>
        <taxon>Pseudomonadota</taxon>
        <taxon>Gammaproteobacteria</taxon>
        <taxon>Pseudomonadales</taxon>
        <taxon>Pseudomonadaceae</taxon>
        <taxon>Pseudomonas</taxon>
    </lineage>
</organism>
<keyword evidence="4" id="KW-1185">Reference proteome</keyword>
<dbReference type="PANTHER" id="PTHR10127:SF850">
    <property type="entry name" value="METALLOENDOPEPTIDASE"/>
    <property type="match status" value="1"/>
</dbReference>
<dbReference type="RefSeq" id="WP_071495400.1">
    <property type="nucleotide sequence ID" value="NZ_LT629702.1"/>
</dbReference>
<dbReference type="SUPFAM" id="SSF55486">
    <property type="entry name" value="Metalloproteases ('zincins'), catalytic domain"/>
    <property type="match status" value="1"/>
</dbReference>
<dbReference type="InterPro" id="IPR006026">
    <property type="entry name" value="Peptidase_Metallo"/>
</dbReference>
<evidence type="ECO:0000256" key="1">
    <source>
        <dbReference type="SAM" id="MobiDB-lite"/>
    </source>
</evidence>
<evidence type="ECO:0000259" key="2">
    <source>
        <dbReference type="SMART" id="SM00235"/>
    </source>
</evidence>
<dbReference type="GO" id="GO:0006508">
    <property type="term" value="P:proteolysis"/>
    <property type="evidence" value="ECO:0007669"/>
    <property type="project" value="InterPro"/>
</dbReference>
<name>A0A1V2JIL2_PSEAZ</name>
<accession>A0A1V2JIL2</accession>
<evidence type="ECO:0000313" key="4">
    <source>
        <dbReference type="Proteomes" id="UP000188559"/>
    </source>
</evidence>
<sequence>MTIASLGQPQIGYPINPNTQMGEDQTPSITAPTRSKRGVAPNKSLWPQNSTVTISFQDTPEHIKKQVKKHVAEIGEHVNLKFKFVESGQGDIRISAHKDIKGNWSEVGTDARDLPKDQPTMHIDPRANEPHLGTAIQHEFLHALGVDHEQQHPDRTVPYDKPKTYDYYRETNDWDEKKVDLNVLDKYDPADVITTPYDRSSIMHYSVPGKITTTGESIDKNSTLSEGDIAFLKSLYPPAPTTSSINQNSHFGRKGLH</sequence>
<dbReference type="InterPro" id="IPR001506">
    <property type="entry name" value="Peptidase_M12A"/>
</dbReference>
<dbReference type="Pfam" id="PF01400">
    <property type="entry name" value="Astacin"/>
    <property type="match status" value="1"/>
</dbReference>
<comment type="caution">
    <text evidence="3">The sequence shown here is derived from an EMBL/GenBank/DDBJ whole genome shotgun (WGS) entry which is preliminary data.</text>
</comment>
<gene>
    <name evidence="3" type="ORF">BLL37_14410</name>
</gene>
<feature type="region of interest" description="Disordered" evidence="1">
    <location>
        <begin position="1"/>
        <end position="44"/>
    </location>
</feature>
<reference evidence="3 4" key="1">
    <citation type="submission" date="2016-10" db="EMBL/GenBank/DDBJ databases">
        <title>Pseudomonas lactis sp. nov. and Pseudomonas paralactis sp. nov., isolated from bovine raw milk.</title>
        <authorList>
            <person name="Von Neubeck M."/>
            <person name="Huptas C."/>
            <person name="Glueck C."/>
            <person name="Krewinkel M."/>
            <person name="Stoeckel M."/>
            <person name="Stressler T."/>
            <person name="Fischer L."/>
            <person name="Hinrichs J."/>
            <person name="Scherer S."/>
            <person name="Wenning M."/>
        </authorList>
    </citation>
    <scope>NUCLEOTIDE SEQUENCE [LARGE SCALE GENOMIC DNA]</scope>
    <source>
        <strain evidence="3 4">DSM 18862</strain>
    </source>
</reference>